<evidence type="ECO:0000259" key="7">
    <source>
        <dbReference type="PROSITE" id="PS50110"/>
    </source>
</evidence>
<feature type="modified residue" description="4-aspartylphosphate" evidence="6">
    <location>
        <position position="55"/>
    </location>
</feature>
<evidence type="ECO:0000256" key="1">
    <source>
        <dbReference type="ARBA" id="ARBA00022553"/>
    </source>
</evidence>
<dbReference type="GeneID" id="9419120"/>
<dbReference type="PATRIC" id="fig|795797.18.peg.1311"/>
<dbReference type="KEGG" id="hje:HacjB3_06575"/>
<proteinExistence type="predicted"/>
<dbReference type="HOGENOM" id="CLU_000445_69_9_2"/>
<evidence type="ECO:0000313" key="11">
    <source>
        <dbReference type="Proteomes" id="UP000011645"/>
    </source>
</evidence>
<sequence length="122" mass="13555">MNTDVFVVDDEPELRELVSFHLETAGYDVATYPDGEACWQQLQGTDSPPDVLLVDVMMPNMNGFQLLKAVRDGEGLSELPVIMLTARGTETDVVQGFDIGATDYLTKPFRSQELLARIGRYV</sequence>
<evidence type="ECO:0000256" key="5">
    <source>
        <dbReference type="ARBA" id="ARBA00023163"/>
    </source>
</evidence>
<reference evidence="9 11" key="2">
    <citation type="journal article" date="2014" name="PLoS Genet.">
        <title>Phylogenetically driven sequencing of extremely halophilic archaea reveals strategies for static and dynamic osmo-response.</title>
        <authorList>
            <person name="Becker E.A."/>
            <person name="Seitzer P.M."/>
            <person name="Tritt A."/>
            <person name="Larsen D."/>
            <person name="Krusor M."/>
            <person name="Yao A.I."/>
            <person name="Wu D."/>
            <person name="Madern D."/>
            <person name="Eisen J.A."/>
            <person name="Darling A.E."/>
            <person name="Facciotti M.T."/>
        </authorList>
    </citation>
    <scope>NUCLEOTIDE SEQUENCE [LARGE SCALE GENOMIC DNA]</scope>
    <source>
        <strain evidence="9">B3</strain>
        <strain evidence="11">DSM 18796 / CECT 7217 / JCM 14584 / KCTC 4019 / B3</strain>
    </source>
</reference>
<gene>
    <name evidence="8" type="ordered locus">HacjB3_06575</name>
    <name evidence="9" type="ORF">C497_04977</name>
</gene>
<keyword evidence="1 6" id="KW-0597">Phosphoprotein</keyword>
<dbReference type="EMBL" id="AOHV01000014">
    <property type="protein sequence ID" value="ELY39502.1"/>
    <property type="molecule type" value="Genomic_DNA"/>
</dbReference>
<evidence type="ECO:0000313" key="10">
    <source>
        <dbReference type="Proteomes" id="UP000000390"/>
    </source>
</evidence>
<keyword evidence="5" id="KW-0804">Transcription</keyword>
<evidence type="ECO:0000313" key="8">
    <source>
        <dbReference type="EMBL" id="ADJ14706.1"/>
    </source>
</evidence>
<evidence type="ECO:0000256" key="4">
    <source>
        <dbReference type="ARBA" id="ARBA00023125"/>
    </source>
</evidence>
<dbReference type="GO" id="GO:0000156">
    <property type="term" value="F:phosphorelay response regulator activity"/>
    <property type="evidence" value="ECO:0007669"/>
    <property type="project" value="TreeGrafter"/>
</dbReference>
<keyword evidence="3" id="KW-0805">Transcription regulation</keyword>
<dbReference type="Gene3D" id="3.40.50.2300">
    <property type="match status" value="1"/>
</dbReference>
<feature type="domain" description="Response regulatory" evidence="7">
    <location>
        <begin position="4"/>
        <end position="122"/>
    </location>
</feature>
<dbReference type="SMART" id="SM00448">
    <property type="entry name" value="REC"/>
    <property type="match status" value="1"/>
</dbReference>
<keyword evidence="11" id="KW-1185">Reference proteome</keyword>
<dbReference type="InterPro" id="IPR001789">
    <property type="entry name" value="Sig_transdc_resp-reg_receiver"/>
</dbReference>
<dbReference type="Pfam" id="PF00072">
    <property type="entry name" value="Response_reg"/>
    <property type="match status" value="1"/>
</dbReference>
<dbReference type="PROSITE" id="PS50110">
    <property type="entry name" value="RESPONSE_REGULATORY"/>
    <property type="match status" value="1"/>
</dbReference>
<evidence type="ECO:0000256" key="3">
    <source>
        <dbReference type="ARBA" id="ARBA00023015"/>
    </source>
</evidence>
<evidence type="ECO:0000313" key="9">
    <source>
        <dbReference type="EMBL" id="ELY39502.1"/>
    </source>
</evidence>
<reference evidence="8 10" key="1">
    <citation type="journal article" date="2010" name="J. Bacteriol.">
        <title>Complete genome sequence of Halalkalicoccus jeotgali B3(T), an extremely halophilic archaeon.</title>
        <authorList>
            <person name="Roh S.W."/>
            <person name="Nam Y.D."/>
            <person name="Nam S.H."/>
            <person name="Choi S.H."/>
            <person name="Park H.S."/>
            <person name="Bae J.W."/>
        </authorList>
    </citation>
    <scope>NUCLEOTIDE SEQUENCE [LARGE SCALE GENOMIC DNA]</scope>
    <source>
        <strain evidence="8">B3</strain>
        <strain evidence="10">DSM 18796 / CECT 7217 / JCM 14584 / KCTC 4019 / B3</strain>
    </source>
</reference>
<dbReference type="EMBL" id="CP002062">
    <property type="protein sequence ID" value="ADJ14706.1"/>
    <property type="molecule type" value="Genomic_DNA"/>
</dbReference>
<dbReference type="InterPro" id="IPR039420">
    <property type="entry name" value="WalR-like"/>
</dbReference>
<evidence type="ECO:0000256" key="2">
    <source>
        <dbReference type="ARBA" id="ARBA00023012"/>
    </source>
</evidence>
<dbReference type="AlphaFoldDB" id="D8JAI4"/>
<dbReference type="GO" id="GO:0005829">
    <property type="term" value="C:cytosol"/>
    <property type="evidence" value="ECO:0007669"/>
    <property type="project" value="TreeGrafter"/>
</dbReference>
<dbReference type="Proteomes" id="UP000011645">
    <property type="component" value="Unassembled WGS sequence"/>
</dbReference>
<dbReference type="InterPro" id="IPR011006">
    <property type="entry name" value="CheY-like_superfamily"/>
</dbReference>
<dbReference type="GO" id="GO:0032993">
    <property type="term" value="C:protein-DNA complex"/>
    <property type="evidence" value="ECO:0007669"/>
    <property type="project" value="TreeGrafter"/>
</dbReference>
<organism evidence="8 10">
    <name type="scientific">Halalkalicoccus jeotgali (strain DSM 18796 / CECT 7217 / JCM 14584 / KCTC 4019 / B3)</name>
    <dbReference type="NCBI Taxonomy" id="795797"/>
    <lineage>
        <taxon>Archaea</taxon>
        <taxon>Methanobacteriati</taxon>
        <taxon>Methanobacteriota</taxon>
        <taxon>Stenosarchaea group</taxon>
        <taxon>Halobacteria</taxon>
        <taxon>Halobacteriales</taxon>
        <taxon>Halococcaceae</taxon>
        <taxon>Halalkalicoccus</taxon>
    </lineage>
</organism>
<dbReference type="PANTHER" id="PTHR48111:SF1">
    <property type="entry name" value="TWO-COMPONENT RESPONSE REGULATOR ORR33"/>
    <property type="match status" value="1"/>
</dbReference>
<dbReference type="STRING" id="795797.HacjB3_06575"/>
<protein>
    <submittedName>
        <fullName evidence="8">Response regulator receiver protein</fullName>
    </submittedName>
</protein>
<dbReference type="PANTHER" id="PTHR48111">
    <property type="entry name" value="REGULATOR OF RPOS"/>
    <property type="match status" value="1"/>
</dbReference>
<dbReference type="OrthoDB" id="9652at2157"/>
<dbReference type="GO" id="GO:0006355">
    <property type="term" value="P:regulation of DNA-templated transcription"/>
    <property type="evidence" value="ECO:0007669"/>
    <property type="project" value="TreeGrafter"/>
</dbReference>
<dbReference type="RefSeq" id="WP_008414958.1">
    <property type="nucleotide sequence ID" value="NC_014297.1"/>
</dbReference>
<dbReference type="GO" id="GO:0000976">
    <property type="term" value="F:transcription cis-regulatory region binding"/>
    <property type="evidence" value="ECO:0007669"/>
    <property type="project" value="TreeGrafter"/>
</dbReference>
<evidence type="ECO:0000256" key="6">
    <source>
        <dbReference type="PROSITE-ProRule" id="PRU00169"/>
    </source>
</evidence>
<dbReference type="SUPFAM" id="SSF52172">
    <property type="entry name" value="CheY-like"/>
    <property type="match status" value="1"/>
</dbReference>
<name>D8JAI4_HALJB</name>
<keyword evidence="4" id="KW-0238">DNA-binding</keyword>
<dbReference type="eggNOG" id="arCOG02595">
    <property type="taxonomic scope" value="Archaea"/>
</dbReference>
<accession>D8JAI4</accession>
<dbReference type="Proteomes" id="UP000000390">
    <property type="component" value="Chromosome"/>
</dbReference>
<keyword evidence="2" id="KW-0902">Two-component regulatory system</keyword>